<gene>
    <name evidence="1" type="ORF">SMRZ_LOCUS9514</name>
</gene>
<reference evidence="1 2" key="1">
    <citation type="submission" date="2018-11" db="EMBL/GenBank/DDBJ databases">
        <authorList>
            <consortium name="Pathogen Informatics"/>
        </authorList>
    </citation>
    <scope>NUCLEOTIDE SEQUENCE [LARGE SCALE GENOMIC DNA]</scope>
    <source>
        <strain evidence="1 2">Zambia</strain>
    </source>
</reference>
<evidence type="ECO:0000313" key="2">
    <source>
        <dbReference type="Proteomes" id="UP000277204"/>
    </source>
</evidence>
<name>A0A183M0D9_9TREM</name>
<dbReference type="EMBL" id="UZAI01004521">
    <property type="protein sequence ID" value="VDO86632.1"/>
    <property type="molecule type" value="Genomic_DNA"/>
</dbReference>
<keyword evidence="2" id="KW-1185">Reference proteome</keyword>
<dbReference type="Proteomes" id="UP000277204">
    <property type="component" value="Unassembled WGS sequence"/>
</dbReference>
<proteinExistence type="predicted"/>
<protein>
    <submittedName>
        <fullName evidence="1">Uncharacterized protein</fullName>
    </submittedName>
</protein>
<accession>A0A183M0D9</accession>
<sequence>MKTCTFEAKHGIHLTACMQLDDLDFADDIALLSHTHQQIQFKTANVADAFALVGFNMHMGESKILKYNVKDINPTTFVGETLEDVISFTYLSNSIIDEQGRSDADVNATTGKVRRAFPQLRTYGT</sequence>
<dbReference type="AlphaFoldDB" id="A0A183M0D9"/>
<organism evidence="1 2">
    <name type="scientific">Schistosoma margrebowiei</name>
    <dbReference type="NCBI Taxonomy" id="48269"/>
    <lineage>
        <taxon>Eukaryota</taxon>
        <taxon>Metazoa</taxon>
        <taxon>Spiralia</taxon>
        <taxon>Lophotrochozoa</taxon>
        <taxon>Platyhelminthes</taxon>
        <taxon>Trematoda</taxon>
        <taxon>Digenea</taxon>
        <taxon>Strigeidida</taxon>
        <taxon>Schistosomatoidea</taxon>
        <taxon>Schistosomatidae</taxon>
        <taxon>Schistosoma</taxon>
    </lineage>
</organism>
<dbReference type="PANTHER" id="PTHR47027:SF25">
    <property type="entry name" value="REVERSE TRANSCRIPTASE DOMAIN-CONTAINING PROTEIN"/>
    <property type="match status" value="1"/>
</dbReference>
<evidence type="ECO:0000313" key="1">
    <source>
        <dbReference type="EMBL" id="VDO86632.1"/>
    </source>
</evidence>
<dbReference type="PANTHER" id="PTHR47027">
    <property type="entry name" value="REVERSE TRANSCRIPTASE DOMAIN-CONTAINING PROTEIN"/>
    <property type="match status" value="1"/>
</dbReference>